<organism evidence="2 3">
    <name type="scientific">Burkholderia lata (strain ATCC 17760 / DSM 23089 / LMG 22485 / NCIMB 9086 / R18194 / 383)</name>
    <dbReference type="NCBI Taxonomy" id="482957"/>
    <lineage>
        <taxon>Bacteria</taxon>
        <taxon>Pseudomonadati</taxon>
        <taxon>Pseudomonadota</taxon>
        <taxon>Betaproteobacteria</taxon>
        <taxon>Burkholderiales</taxon>
        <taxon>Burkholderiaceae</taxon>
        <taxon>Burkholderia</taxon>
        <taxon>Burkholderia cepacia complex</taxon>
    </lineage>
</organism>
<keyword evidence="1" id="KW-0812">Transmembrane</keyword>
<dbReference type="AlphaFoldDB" id="A0A6P2RZ37"/>
<evidence type="ECO:0000313" key="3">
    <source>
        <dbReference type="Proteomes" id="UP000494218"/>
    </source>
</evidence>
<proteinExistence type="predicted"/>
<dbReference type="Proteomes" id="UP000494218">
    <property type="component" value="Unassembled WGS sequence"/>
</dbReference>
<reference evidence="2 3" key="1">
    <citation type="submission" date="2019-09" db="EMBL/GenBank/DDBJ databases">
        <authorList>
            <person name="Depoorter E."/>
        </authorList>
    </citation>
    <scope>NUCLEOTIDE SEQUENCE [LARGE SCALE GENOMIC DNA]</scope>
    <source>
        <strain evidence="2">LMG 23254</strain>
    </source>
</reference>
<gene>
    <name evidence="2" type="ORF">BLA23254_07040</name>
</gene>
<feature type="transmembrane region" description="Helical" evidence="1">
    <location>
        <begin position="31"/>
        <end position="51"/>
    </location>
</feature>
<sequence>MKFILDLARAALEAMVFLSDQSPARRGDRKMTAAMALACVYHIYAIIHAYTLGM</sequence>
<evidence type="ECO:0000256" key="1">
    <source>
        <dbReference type="SAM" id="Phobius"/>
    </source>
</evidence>
<dbReference type="EMBL" id="CABVPW010000050">
    <property type="protein sequence ID" value="VWC41961.1"/>
    <property type="molecule type" value="Genomic_DNA"/>
</dbReference>
<accession>A0A6P2RZ37</accession>
<name>A0A6P2RZ37_BURL3</name>
<keyword evidence="1" id="KW-0472">Membrane</keyword>
<evidence type="ECO:0000313" key="2">
    <source>
        <dbReference type="EMBL" id="VWC41961.1"/>
    </source>
</evidence>
<protein>
    <submittedName>
        <fullName evidence="2">Uncharacterized protein</fullName>
    </submittedName>
</protein>
<keyword evidence="1" id="KW-1133">Transmembrane helix</keyword>